<dbReference type="PANTHER" id="PTHR46114">
    <property type="entry name" value="APPLE DOMAIN-CONTAINING PROTEIN"/>
    <property type="match status" value="1"/>
</dbReference>
<proteinExistence type="predicted"/>
<dbReference type="EMBL" id="CAKOFQ010008169">
    <property type="protein sequence ID" value="CAH2012347.1"/>
    <property type="molecule type" value="Genomic_DNA"/>
</dbReference>
<evidence type="ECO:0000313" key="1">
    <source>
        <dbReference type="EMBL" id="CAH2012347.1"/>
    </source>
</evidence>
<reference evidence="1" key="1">
    <citation type="submission" date="2022-03" db="EMBL/GenBank/DDBJ databases">
        <authorList>
            <person name="Sayadi A."/>
        </authorList>
    </citation>
    <scope>NUCLEOTIDE SEQUENCE</scope>
</reference>
<keyword evidence="2" id="KW-1185">Reference proteome</keyword>
<comment type="caution">
    <text evidence="1">The sequence shown here is derived from an EMBL/GenBank/DDBJ whole genome shotgun (WGS) entry which is preliminary data.</text>
</comment>
<accession>A0A9P0Q9S6</accession>
<evidence type="ECO:0000313" key="2">
    <source>
        <dbReference type="Proteomes" id="UP001152888"/>
    </source>
</evidence>
<sequence>MALKVHFLNSHLDYFPNKLGDVSEEQGERFHQDIKFMEKCYQGRWNTSTIWDYCWSLHSKQLIEKKV</sequence>
<dbReference type="Proteomes" id="UP001152888">
    <property type="component" value="Unassembled WGS sequence"/>
</dbReference>
<dbReference type="OrthoDB" id="6744094at2759"/>
<gene>
    <name evidence="1" type="ORF">ACAOBT_LOCUS32785</name>
</gene>
<protein>
    <submittedName>
        <fullName evidence="1">Uncharacterized protein</fullName>
    </submittedName>
</protein>
<dbReference type="PANTHER" id="PTHR46114:SF1">
    <property type="entry name" value="ZAD DOMAIN-CONTAINING PROTEIN"/>
    <property type="match status" value="1"/>
</dbReference>
<organism evidence="1 2">
    <name type="scientific">Acanthoscelides obtectus</name>
    <name type="common">Bean weevil</name>
    <name type="synonym">Bruchus obtectus</name>
    <dbReference type="NCBI Taxonomy" id="200917"/>
    <lineage>
        <taxon>Eukaryota</taxon>
        <taxon>Metazoa</taxon>
        <taxon>Ecdysozoa</taxon>
        <taxon>Arthropoda</taxon>
        <taxon>Hexapoda</taxon>
        <taxon>Insecta</taxon>
        <taxon>Pterygota</taxon>
        <taxon>Neoptera</taxon>
        <taxon>Endopterygota</taxon>
        <taxon>Coleoptera</taxon>
        <taxon>Polyphaga</taxon>
        <taxon>Cucujiformia</taxon>
        <taxon>Chrysomeloidea</taxon>
        <taxon>Chrysomelidae</taxon>
        <taxon>Bruchinae</taxon>
        <taxon>Bruchini</taxon>
        <taxon>Acanthoscelides</taxon>
    </lineage>
</organism>
<name>A0A9P0Q9S6_ACAOB</name>
<dbReference type="AlphaFoldDB" id="A0A9P0Q9S6"/>